<gene>
    <name evidence="2" type="ORF">TOL_1864</name>
</gene>
<dbReference type="PATRIC" id="fig|1298593.3.peg.1786"/>
<dbReference type="Gene3D" id="3.10.450.50">
    <property type="match status" value="1"/>
</dbReference>
<dbReference type="PANTHER" id="PTHR31757:SF0">
    <property type="entry name" value="SLL0781 PROTEIN"/>
    <property type="match status" value="1"/>
</dbReference>
<evidence type="ECO:0000313" key="3">
    <source>
        <dbReference type="Proteomes" id="UP000011866"/>
    </source>
</evidence>
<dbReference type="AlphaFoldDB" id="M5DQR6"/>
<sequence>MSRPPLPPFNEQTAIEKIRLAEDGWNSRDPHKVALAHREH</sequence>
<dbReference type="KEGG" id="tol:TOL_1864"/>
<evidence type="ECO:0008006" key="4">
    <source>
        <dbReference type="Google" id="ProtNLM"/>
    </source>
</evidence>
<feature type="region of interest" description="Disordered" evidence="1">
    <location>
        <begin position="20"/>
        <end position="40"/>
    </location>
</feature>
<dbReference type="RefSeq" id="WP_015487006.1">
    <property type="nucleotide sequence ID" value="NC_020888.1"/>
</dbReference>
<dbReference type="InterPro" id="IPR009783">
    <property type="entry name" value="DUF1348"/>
</dbReference>
<reference evidence="2 3" key="1">
    <citation type="journal article" date="2013" name="Genome Announc.">
        <title>Genome Sequence of Thalassolituus oleivorans MIL-1 (DSM 14913T).</title>
        <authorList>
            <person name="Golyshin P.N."/>
            <person name="Werner J."/>
            <person name="Chernikova T.N."/>
            <person name="Tran H."/>
            <person name="Ferrer M."/>
            <person name="Yakimov M.M."/>
            <person name="Teeling H."/>
            <person name="Golyshina O.V."/>
        </authorList>
    </citation>
    <scope>NUCLEOTIDE SEQUENCE [LARGE SCALE GENOMIC DNA]</scope>
    <source>
        <strain evidence="2 3">MIL-1</strain>
    </source>
</reference>
<dbReference type="Proteomes" id="UP000011866">
    <property type="component" value="Chromosome"/>
</dbReference>
<dbReference type="Pfam" id="PF07080">
    <property type="entry name" value="DUF1348"/>
    <property type="match status" value="1"/>
</dbReference>
<keyword evidence="3" id="KW-1185">Reference proteome</keyword>
<protein>
    <recommendedName>
        <fullName evidence="4">DUF1348 family protein</fullName>
    </recommendedName>
</protein>
<dbReference type="eggNOG" id="COG3558">
    <property type="taxonomic scope" value="Bacteria"/>
</dbReference>
<name>M5DQR6_9GAMM</name>
<dbReference type="InterPro" id="IPR032710">
    <property type="entry name" value="NTF2-like_dom_sf"/>
</dbReference>
<dbReference type="SUPFAM" id="SSF54427">
    <property type="entry name" value="NTF2-like"/>
    <property type="match status" value="1"/>
</dbReference>
<dbReference type="PANTHER" id="PTHR31757">
    <property type="entry name" value="SLL0781 PROTEIN"/>
    <property type="match status" value="1"/>
</dbReference>
<evidence type="ECO:0000256" key="1">
    <source>
        <dbReference type="SAM" id="MobiDB-lite"/>
    </source>
</evidence>
<accession>M5DQR6</accession>
<dbReference type="HOGENOM" id="CLU_3297823_0_0_6"/>
<dbReference type="EMBL" id="HF680312">
    <property type="protein sequence ID" value="CCU72280.1"/>
    <property type="molecule type" value="Genomic_DNA"/>
</dbReference>
<dbReference type="GeneID" id="79178605"/>
<proteinExistence type="predicted"/>
<organism evidence="2 3">
    <name type="scientific">Thalassolituus oleivorans MIL-1</name>
    <dbReference type="NCBI Taxonomy" id="1298593"/>
    <lineage>
        <taxon>Bacteria</taxon>
        <taxon>Pseudomonadati</taxon>
        <taxon>Pseudomonadota</taxon>
        <taxon>Gammaproteobacteria</taxon>
        <taxon>Oceanospirillales</taxon>
        <taxon>Oceanospirillaceae</taxon>
        <taxon>Thalassolituus</taxon>
    </lineage>
</organism>
<evidence type="ECO:0000313" key="2">
    <source>
        <dbReference type="EMBL" id="CCU72280.1"/>
    </source>
</evidence>